<feature type="domain" description="GIY-YIG" evidence="1">
    <location>
        <begin position="54"/>
        <end position="143"/>
    </location>
</feature>
<organism evidence="2 3">
    <name type="scientific">Spiroplasma corruscae</name>
    <dbReference type="NCBI Taxonomy" id="216934"/>
    <lineage>
        <taxon>Bacteria</taxon>
        <taxon>Bacillati</taxon>
        <taxon>Mycoplasmatota</taxon>
        <taxon>Mollicutes</taxon>
        <taxon>Entomoplasmatales</taxon>
        <taxon>Spiroplasmataceae</taxon>
        <taxon>Spiroplasma</taxon>
    </lineage>
</organism>
<dbReference type="EMBL" id="CP022535">
    <property type="protein sequence ID" value="ASP28720.1"/>
    <property type="molecule type" value="Genomic_DNA"/>
</dbReference>
<dbReference type="Proteomes" id="UP000203229">
    <property type="component" value="Chromosome"/>
</dbReference>
<sequence length="203" mass="24321">MQPTEKFKIVYDIKTKIINDYKLIEDIYMNKLVNYFKDTKIKIDISCIKKQRVILSGVYLMYCEIDNSIIFSYVGESIDLFKRFKQHIQGLNSNKKKYRIMSKLGATESNIKFLILSLEKDQSKRLFLETYYIYILRSKRYNMNTKLVSKRAKCSNNHGNMYSRLNNLQKAKFRLSIYIKCRNKLCKEVINISHNKELLYNRI</sequence>
<dbReference type="SMART" id="SM00465">
    <property type="entry name" value="GIYc"/>
    <property type="match status" value="1"/>
</dbReference>
<name>A0A222EQD3_9MOLU</name>
<proteinExistence type="predicted"/>
<dbReference type="PROSITE" id="PS50164">
    <property type="entry name" value="GIY_YIG"/>
    <property type="match status" value="1"/>
</dbReference>
<evidence type="ECO:0000313" key="3">
    <source>
        <dbReference type="Proteomes" id="UP000203229"/>
    </source>
</evidence>
<dbReference type="KEGG" id="scou:SCORR_v1c09480"/>
<dbReference type="AlphaFoldDB" id="A0A222EQD3"/>
<dbReference type="OrthoDB" id="389314at2"/>
<dbReference type="Gene3D" id="3.40.1440.10">
    <property type="entry name" value="GIY-YIG endonuclease"/>
    <property type="match status" value="1"/>
</dbReference>
<protein>
    <recommendedName>
        <fullName evidence="1">GIY-YIG domain-containing protein</fullName>
    </recommendedName>
</protein>
<keyword evidence="3" id="KW-1185">Reference proteome</keyword>
<evidence type="ECO:0000259" key="1">
    <source>
        <dbReference type="PROSITE" id="PS50164"/>
    </source>
</evidence>
<gene>
    <name evidence="2" type="ORF">SCORR_v1c09480</name>
</gene>
<accession>A0A222EQD3</accession>
<dbReference type="RefSeq" id="WP_094049716.1">
    <property type="nucleotide sequence ID" value="NZ_CP022535.1"/>
</dbReference>
<dbReference type="Pfam" id="PF01541">
    <property type="entry name" value="GIY-YIG"/>
    <property type="match status" value="1"/>
</dbReference>
<dbReference type="SUPFAM" id="SSF82771">
    <property type="entry name" value="GIY-YIG endonuclease"/>
    <property type="match status" value="1"/>
</dbReference>
<reference evidence="2 3" key="1">
    <citation type="submission" date="2017-07" db="EMBL/GenBank/DDBJ databases">
        <title>Complete genome sequence of Spiroplasma corruscae EC-1 (DSM 19793).</title>
        <authorList>
            <person name="Tsai Y.-M."/>
            <person name="Lo W.-S."/>
            <person name="Kuo C.-H."/>
        </authorList>
    </citation>
    <scope>NUCLEOTIDE SEQUENCE [LARGE SCALE GENOMIC DNA]</scope>
    <source>
        <strain evidence="2 3">EC-1</strain>
    </source>
</reference>
<evidence type="ECO:0000313" key="2">
    <source>
        <dbReference type="EMBL" id="ASP28720.1"/>
    </source>
</evidence>
<dbReference type="InterPro" id="IPR035901">
    <property type="entry name" value="GIY-YIG_endonuc_sf"/>
</dbReference>
<dbReference type="InterPro" id="IPR000305">
    <property type="entry name" value="GIY-YIG_endonuc"/>
</dbReference>